<name>A0A7C4S1X4_UNCW3</name>
<comment type="caution">
    <text evidence="2">The sequence shown here is derived from an EMBL/GenBank/DDBJ whole genome shotgun (WGS) entry which is preliminary data.</text>
</comment>
<organism evidence="2">
    <name type="scientific">candidate division WOR-3 bacterium</name>
    <dbReference type="NCBI Taxonomy" id="2052148"/>
    <lineage>
        <taxon>Bacteria</taxon>
        <taxon>Bacteria division WOR-3</taxon>
    </lineage>
</organism>
<dbReference type="AlphaFoldDB" id="A0A7C4S1X4"/>
<gene>
    <name evidence="2" type="ORF">ENT60_00350</name>
    <name evidence="1" type="ORF">ENU28_02055</name>
</gene>
<evidence type="ECO:0000313" key="1">
    <source>
        <dbReference type="EMBL" id="HGQ55233.1"/>
    </source>
</evidence>
<dbReference type="GO" id="GO:0004180">
    <property type="term" value="F:carboxypeptidase activity"/>
    <property type="evidence" value="ECO:0007669"/>
    <property type="project" value="UniProtKB-KW"/>
</dbReference>
<dbReference type="EMBL" id="DTBX01000078">
    <property type="protein sequence ID" value="HGQ55233.1"/>
    <property type="molecule type" value="Genomic_DNA"/>
</dbReference>
<keyword evidence="2" id="KW-0645">Protease</keyword>
<dbReference type="EMBL" id="DSZH01000015">
    <property type="protein sequence ID" value="HGU46999.1"/>
    <property type="molecule type" value="Genomic_DNA"/>
</dbReference>
<keyword evidence="2" id="KW-0121">Carboxypeptidase</keyword>
<accession>A0A7C4S1X4</accession>
<proteinExistence type="predicted"/>
<reference evidence="2" key="1">
    <citation type="journal article" date="2020" name="mSystems">
        <title>Genome- and Community-Level Interaction Insights into Carbon Utilization and Element Cycling Functions of Hydrothermarchaeota in Hydrothermal Sediment.</title>
        <authorList>
            <person name="Zhou Z."/>
            <person name="Liu Y."/>
            <person name="Xu W."/>
            <person name="Pan J."/>
            <person name="Luo Z.H."/>
            <person name="Li M."/>
        </authorList>
    </citation>
    <scope>NUCLEOTIDE SEQUENCE [LARGE SCALE GENOMIC DNA]</scope>
    <source>
        <strain evidence="2">SpSt-594</strain>
        <strain evidence="1">SpSt-655</strain>
    </source>
</reference>
<protein>
    <submittedName>
        <fullName evidence="2">Carboxypeptidase regulatory-like domain-containing protein</fullName>
    </submittedName>
</protein>
<dbReference type="Gene3D" id="2.60.40.1120">
    <property type="entry name" value="Carboxypeptidase-like, regulatory domain"/>
    <property type="match status" value="1"/>
</dbReference>
<dbReference type="InterPro" id="IPR008969">
    <property type="entry name" value="CarboxyPept-like_regulatory"/>
</dbReference>
<dbReference type="SUPFAM" id="SSF49464">
    <property type="entry name" value="Carboxypeptidase regulatory domain-like"/>
    <property type="match status" value="1"/>
</dbReference>
<sequence length="325" mass="38269">MIILLLILLILSCSPERDNIYDPKSKYYKNTGNLFGYVLDSKERKIKDAEITIFGEKNKNLFITKTDTNGFFQFINIPLDSYLINISKENYQKLSFSKKINNYQIETLYLRLNPLPYLKNCQLRSYYEERFILPESLSLNINCEIFDENLKEVYLLLPTNDTFYLSHLKNQIYERTITAERVNYNFDDLVGKSFLIYLVSNFSDTLIYQTPPLIRIIRELPEPISPINGEVTSFKPTLIFSQPPLYFSYTYFIKVYYLLNNRFPILCYQDSLIPKNDTIVLISDSLIDGLYLWRVGVKDEYGNKALSKEALFEVVSKKLCWKEKP</sequence>
<evidence type="ECO:0000313" key="2">
    <source>
        <dbReference type="EMBL" id="HGU46999.1"/>
    </source>
</evidence>
<keyword evidence="2" id="KW-0378">Hydrolase</keyword>